<dbReference type="PANTHER" id="PTHR43798:SF33">
    <property type="entry name" value="HYDROLASE, PUTATIVE (AFU_ORTHOLOGUE AFUA_2G14860)-RELATED"/>
    <property type="match status" value="1"/>
</dbReference>
<dbReference type="PRINTS" id="PR00412">
    <property type="entry name" value="EPOXHYDRLASE"/>
</dbReference>
<accession>A0A4P7XLL9</accession>
<keyword evidence="3" id="KW-1185">Reference proteome</keyword>
<dbReference type="KEGG" id="hmi:soil367_01165"/>
<dbReference type="EMBL" id="CP031093">
    <property type="protein sequence ID" value="QCF27753.1"/>
    <property type="molecule type" value="Genomic_DNA"/>
</dbReference>
<sequence>MPATESPSLAHWQTTGKWFNYDGHAVFSQMGGEGEAVLLLHGFPTSSWDWHRIWPFIAPHYRVFALDMMGFGFSDKPLEYPYSISDQADLHQGWIEQMGLGRVHILAHDYGCSVAQELLARSQEDALDFSIASVCFLNGAVFPEVFKPLFIQKVLAGPLGALASRVLSRRVFDYNMSRIFGPETQPGHEELSDFWQLLLYNNGRGVIHKLMGYLDERRCHRHRWVGSLLRARQPIRLIAGTADPVSGRGVIERFRELAPSPDIVAMPGVGHYPHFERPGMVWHHYRDFLKDTRSPQTSGG</sequence>
<dbReference type="SUPFAM" id="SSF53474">
    <property type="entry name" value="alpha/beta-Hydrolases"/>
    <property type="match status" value="1"/>
</dbReference>
<dbReference type="Gene3D" id="3.40.50.1820">
    <property type="entry name" value="alpha/beta hydrolase"/>
    <property type="match status" value="1"/>
</dbReference>
<dbReference type="AlphaFoldDB" id="A0A4P7XLL9"/>
<protein>
    <submittedName>
        <fullName evidence="2">Alpha/beta hydrolase</fullName>
    </submittedName>
</protein>
<keyword evidence="2" id="KW-0378">Hydrolase</keyword>
<evidence type="ECO:0000259" key="1">
    <source>
        <dbReference type="Pfam" id="PF00561"/>
    </source>
</evidence>
<dbReference type="InterPro" id="IPR050266">
    <property type="entry name" value="AB_hydrolase_sf"/>
</dbReference>
<dbReference type="InterPro" id="IPR029058">
    <property type="entry name" value="AB_hydrolase_fold"/>
</dbReference>
<dbReference type="Proteomes" id="UP000298049">
    <property type="component" value="Chromosome"/>
</dbReference>
<dbReference type="Pfam" id="PF00561">
    <property type="entry name" value="Abhydrolase_1"/>
    <property type="match status" value="1"/>
</dbReference>
<organism evidence="2 3">
    <name type="scientific">Hydrocarboniclastica marina</name>
    <dbReference type="NCBI Taxonomy" id="2259620"/>
    <lineage>
        <taxon>Bacteria</taxon>
        <taxon>Pseudomonadati</taxon>
        <taxon>Pseudomonadota</taxon>
        <taxon>Gammaproteobacteria</taxon>
        <taxon>Alteromonadales</taxon>
        <taxon>Alteromonadaceae</taxon>
        <taxon>Hydrocarboniclastica</taxon>
    </lineage>
</organism>
<proteinExistence type="predicted"/>
<evidence type="ECO:0000313" key="3">
    <source>
        <dbReference type="Proteomes" id="UP000298049"/>
    </source>
</evidence>
<dbReference type="GO" id="GO:0016020">
    <property type="term" value="C:membrane"/>
    <property type="evidence" value="ECO:0007669"/>
    <property type="project" value="TreeGrafter"/>
</dbReference>
<dbReference type="InterPro" id="IPR000073">
    <property type="entry name" value="AB_hydrolase_1"/>
</dbReference>
<dbReference type="GO" id="GO:0047372">
    <property type="term" value="F:monoacylglycerol lipase activity"/>
    <property type="evidence" value="ECO:0007669"/>
    <property type="project" value="TreeGrafter"/>
</dbReference>
<dbReference type="InterPro" id="IPR000639">
    <property type="entry name" value="Epox_hydrolase-like"/>
</dbReference>
<reference evidence="2 3" key="1">
    <citation type="submission" date="2018-07" db="EMBL/GenBank/DDBJ databases">
        <title>Marsedoiliclastica nanhaica gen. nov. sp. nov., a novel marine hydrocarbonoclastic bacterium isolated from an in-situ enriched hydrocarbon-degrading consortium in deep-sea sediment.</title>
        <authorList>
            <person name="Dong C."/>
            <person name="Ma T."/>
            <person name="Liu R."/>
            <person name="Shao Z."/>
        </authorList>
    </citation>
    <scope>NUCLEOTIDE SEQUENCE [LARGE SCALE GENOMIC DNA]</scope>
    <source>
        <strain evidence="3">soil36-7</strain>
    </source>
</reference>
<dbReference type="GO" id="GO:0046464">
    <property type="term" value="P:acylglycerol catabolic process"/>
    <property type="evidence" value="ECO:0007669"/>
    <property type="project" value="TreeGrafter"/>
</dbReference>
<gene>
    <name evidence="2" type="ORF">soil367_01165</name>
</gene>
<dbReference type="OrthoDB" id="334507at2"/>
<dbReference type="PANTHER" id="PTHR43798">
    <property type="entry name" value="MONOACYLGLYCEROL LIPASE"/>
    <property type="match status" value="1"/>
</dbReference>
<evidence type="ECO:0000313" key="2">
    <source>
        <dbReference type="EMBL" id="QCF27753.1"/>
    </source>
</evidence>
<name>A0A4P7XLL9_9ALTE</name>
<feature type="domain" description="AB hydrolase-1" evidence="1">
    <location>
        <begin position="36"/>
        <end position="278"/>
    </location>
</feature>